<accession>A0ABU8XBT4</accession>
<evidence type="ECO:0000313" key="6">
    <source>
        <dbReference type="Proteomes" id="UP001367030"/>
    </source>
</evidence>
<evidence type="ECO:0000256" key="3">
    <source>
        <dbReference type="ARBA" id="ARBA00022840"/>
    </source>
</evidence>
<dbReference type="SUPFAM" id="SSF52540">
    <property type="entry name" value="P-loop containing nucleoside triphosphate hydrolases"/>
    <property type="match status" value="1"/>
</dbReference>
<comment type="caution">
    <text evidence="5">The sequence shown here is derived from an EMBL/GenBank/DDBJ whole genome shotgun (WGS) entry which is preliminary data.</text>
</comment>
<dbReference type="Gene3D" id="3.40.50.300">
    <property type="entry name" value="P-loop containing nucleotide triphosphate hydrolases"/>
    <property type="match status" value="1"/>
</dbReference>
<evidence type="ECO:0000259" key="4">
    <source>
        <dbReference type="SMART" id="SM00382"/>
    </source>
</evidence>
<protein>
    <submittedName>
        <fullName evidence="5">ATP-binding cassette domain-containing protein</fullName>
    </submittedName>
</protein>
<keyword evidence="3 5" id="KW-0067">ATP-binding</keyword>
<evidence type="ECO:0000256" key="1">
    <source>
        <dbReference type="ARBA" id="ARBA00022475"/>
    </source>
</evidence>
<organism evidence="5 6">
    <name type="scientific">Variovorax robiniae</name>
    <dbReference type="NCBI Taxonomy" id="1836199"/>
    <lineage>
        <taxon>Bacteria</taxon>
        <taxon>Pseudomonadati</taxon>
        <taxon>Pseudomonadota</taxon>
        <taxon>Betaproteobacteria</taxon>
        <taxon>Burkholderiales</taxon>
        <taxon>Comamonadaceae</taxon>
        <taxon>Variovorax</taxon>
    </lineage>
</organism>
<reference evidence="5 6" key="1">
    <citation type="submission" date="2024-03" db="EMBL/GenBank/DDBJ databases">
        <title>Novel species of the genus Variovorax.</title>
        <authorList>
            <person name="Liu Q."/>
            <person name="Xin Y.-H."/>
        </authorList>
    </citation>
    <scope>NUCLEOTIDE SEQUENCE [LARGE SCALE GENOMIC DNA]</scope>
    <source>
        <strain evidence="5 6">KACC 18901</strain>
    </source>
</reference>
<dbReference type="Proteomes" id="UP001367030">
    <property type="component" value="Unassembled WGS sequence"/>
</dbReference>
<keyword evidence="1" id="KW-1003">Cell membrane</keyword>
<dbReference type="InterPro" id="IPR003439">
    <property type="entry name" value="ABC_transporter-like_ATP-bd"/>
</dbReference>
<dbReference type="PANTHER" id="PTHR43158">
    <property type="entry name" value="SKFA PEPTIDE EXPORT ATP-BINDING PROTEIN SKFE"/>
    <property type="match status" value="1"/>
</dbReference>
<dbReference type="InterPro" id="IPR003593">
    <property type="entry name" value="AAA+_ATPase"/>
</dbReference>
<dbReference type="RefSeq" id="WP_340337149.1">
    <property type="nucleotide sequence ID" value="NZ_JBBKZS010000009.1"/>
</dbReference>
<proteinExistence type="predicted"/>
<dbReference type="Pfam" id="PF00005">
    <property type="entry name" value="ABC_tran"/>
    <property type="match status" value="1"/>
</dbReference>
<evidence type="ECO:0000256" key="2">
    <source>
        <dbReference type="ARBA" id="ARBA00022741"/>
    </source>
</evidence>
<keyword evidence="6" id="KW-1185">Reference proteome</keyword>
<dbReference type="GO" id="GO:0005524">
    <property type="term" value="F:ATP binding"/>
    <property type="evidence" value="ECO:0007669"/>
    <property type="project" value="UniProtKB-KW"/>
</dbReference>
<keyword evidence="2" id="KW-0547">Nucleotide-binding</keyword>
<keyword evidence="1" id="KW-0472">Membrane</keyword>
<evidence type="ECO:0000313" key="5">
    <source>
        <dbReference type="EMBL" id="MEJ8857076.1"/>
    </source>
</evidence>
<gene>
    <name evidence="5" type="ORF">WKW79_21040</name>
</gene>
<dbReference type="InterPro" id="IPR027417">
    <property type="entry name" value="P-loop_NTPase"/>
</dbReference>
<name>A0ABU8XBT4_9BURK</name>
<dbReference type="PANTHER" id="PTHR43158:SF2">
    <property type="entry name" value="SKFA PEPTIDE EXPORT ATP-BINDING PROTEIN SKFE"/>
    <property type="match status" value="1"/>
</dbReference>
<sequence>MTAPHNAILQLQDLGFAYPSQPPLATRWTASIGAGVTLLHGDTGSGKTTLLRILAGRQAATGRLSIEGVRLDAAPEAYRRKVFFVEPDTDAFDKQKSGRECTTALCADDAHFDAVRWQSLVEGFALAPHIDKPMYMLSTGSRRKVWLAAALAAGRPVTLLDEPTGALDAASIRCLWRTLAELSRDATRSFVIASGERITGLPLATTIDLPLQAGAQST</sequence>
<dbReference type="SMART" id="SM00382">
    <property type="entry name" value="AAA"/>
    <property type="match status" value="1"/>
</dbReference>
<dbReference type="EMBL" id="JBBKZS010000009">
    <property type="protein sequence ID" value="MEJ8857076.1"/>
    <property type="molecule type" value="Genomic_DNA"/>
</dbReference>
<feature type="domain" description="AAA+ ATPase" evidence="4">
    <location>
        <begin position="33"/>
        <end position="213"/>
    </location>
</feature>